<reference evidence="1" key="1">
    <citation type="submission" date="2021-01" db="EMBL/GenBank/DDBJ databases">
        <authorList>
            <consortium name="Genoscope - CEA"/>
            <person name="William W."/>
        </authorList>
    </citation>
    <scope>NUCLEOTIDE SEQUENCE</scope>
</reference>
<evidence type="ECO:0000313" key="1">
    <source>
        <dbReference type="EMBL" id="CAD8156095.1"/>
    </source>
</evidence>
<name>A0A8S1TTS7_PAROT</name>
<organism evidence="1 2">
    <name type="scientific">Paramecium octaurelia</name>
    <dbReference type="NCBI Taxonomy" id="43137"/>
    <lineage>
        <taxon>Eukaryota</taxon>
        <taxon>Sar</taxon>
        <taxon>Alveolata</taxon>
        <taxon>Ciliophora</taxon>
        <taxon>Intramacronucleata</taxon>
        <taxon>Oligohymenophorea</taxon>
        <taxon>Peniculida</taxon>
        <taxon>Parameciidae</taxon>
        <taxon>Paramecium</taxon>
    </lineage>
</organism>
<evidence type="ECO:0000313" key="2">
    <source>
        <dbReference type="Proteomes" id="UP000683925"/>
    </source>
</evidence>
<gene>
    <name evidence="1" type="ORF">POCTA_138.1.T0310289</name>
</gene>
<keyword evidence="2" id="KW-1185">Reference proteome</keyword>
<sequence length="124" mass="14961">MVPLYQRIEVLSKQIQQKFEINSLSNLIKFVHKQYQAEQTLQLELQTQESKLNQFFLIRFNQEQLLLSKLTVLVNFFEIRLKLKEKKIFSQLSNHHGEVFFFSLIPFMNSLTKILRRVLLNYKL</sequence>
<protein>
    <submittedName>
        <fullName evidence="1">Uncharacterized protein</fullName>
    </submittedName>
</protein>
<proteinExistence type="predicted"/>
<dbReference type="AlphaFoldDB" id="A0A8S1TTS7"/>
<comment type="caution">
    <text evidence="1">The sequence shown here is derived from an EMBL/GenBank/DDBJ whole genome shotgun (WGS) entry which is preliminary data.</text>
</comment>
<dbReference type="Proteomes" id="UP000683925">
    <property type="component" value="Unassembled WGS sequence"/>
</dbReference>
<accession>A0A8S1TTS7</accession>
<dbReference type="EMBL" id="CAJJDP010000031">
    <property type="protein sequence ID" value="CAD8156095.1"/>
    <property type="molecule type" value="Genomic_DNA"/>
</dbReference>